<proteinExistence type="predicted"/>
<dbReference type="PANTHER" id="PTHR37804">
    <property type="entry name" value="CDAA REGULATORY PROTEIN CDAR"/>
    <property type="match status" value="1"/>
</dbReference>
<dbReference type="EMBL" id="FUYY01000001">
    <property type="protein sequence ID" value="SKB40589.1"/>
    <property type="molecule type" value="Genomic_DNA"/>
</dbReference>
<accession>A0A1T5B0I9</accession>
<evidence type="ECO:0000313" key="1">
    <source>
        <dbReference type="EMBL" id="SKB40589.1"/>
    </source>
</evidence>
<dbReference type="Proteomes" id="UP000190230">
    <property type="component" value="Unassembled WGS sequence"/>
</dbReference>
<dbReference type="InterPro" id="IPR053154">
    <property type="entry name" value="c-di-AMP_regulator"/>
</dbReference>
<protein>
    <recommendedName>
        <fullName evidence="3">YbbR-like protein</fullName>
    </recommendedName>
</protein>
<gene>
    <name evidence="1" type="ORF">SAMN05660776_1017</name>
</gene>
<dbReference type="RefSeq" id="WP_079719606.1">
    <property type="nucleotide sequence ID" value="NZ_FUYY01000001.1"/>
</dbReference>
<dbReference type="STRING" id="241145.SAMN05660776_1017"/>
<name>A0A1T5B0I9_9FLAO</name>
<reference evidence="2" key="1">
    <citation type="submission" date="2017-02" db="EMBL/GenBank/DDBJ databases">
        <authorList>
            <person name="Varghese N."/>
            <person name="Submissions S."/>
        </authorList>
    </citation>
    <scope>NUCLEOTIDE SEQUENCE [LARGE SCALE GENOMIC DNA]</scope>
    <source>
        <strain evidence="2">DSM 23405</strain>
    </source>
</reference>
<sequence length="318" mass="36885">MFENIKFKRISIKRSSLKTFGFFLLFSSFVWFSVQISKEYTQIIDIPVSYINTPLDKSISKERPEHLKLRIQDRGFTIWYYQLFKPEIELDLGKAFDQNGALVYNFEANREGLEDQVNINFENARFIQENLAIEYQPKKIKKVKINPRINLSYAVGYSASNEVKLNPDSIKISGPENIIDTLQSLNTVYLKVNNIKSNISGSVKVDTSKLGMLSFYTTQVNYSQEVEKFTEGSVKVPVEILNLPENTNISIFPKQVLVYFQVNLRQYEMVKAEDFNVVCDFNDIDEGDDFIIASIVKSPSFVRNLRLNERKIQFVIKR</sequence>
<dbReference type="AlphaFoldDB" id="A0A1T5B0I9"/>
<keyword evidence="2" id="KW-1185">Reference proteome</keyword>
<dbReference type="OrthoDB" id="1150187at2"/>
<evidence type="ECO:0008006" key="3">
    <source>
        <dbReference type="Google" id="ProtNLM"/>
    </source>
</evidence>
<dbReference type="PANTHER" id="PTHR37804:SF1">
    <property type="entry name" value="CDAA REGULATORY PROTEIN CDAR"/>
    <property type="match status" value="1"/>
</dbReference>
<evidence type="ECO:0000313" key="2">
    <source>
        <dbReference type="Proteomes" id="UP000190230"/>
    </source>
</evidence>
<dbReference type="Gene3D" id="2.170.120.40">
    <property type="entry name" value="YbbR-like domain"/>
    <property type="match status" value="1"/>
</dbReference>
<organism evidence="1 2">
    <name type="scientific">Salegentibacter holothuriorum</name>
    <dbReference type="NCBI Taxonomy" id="241145"/>
    <lineage>
        <taxon>Bacteria</taxon>
        <taxon>Pseudomonadati</taxon>
        <taxon>Bacteroidota</taxon>
        <taxon>Flavobacteriia</taxon>
        <taxon>Flavobacteriales</taxon>
        <taxon>Flavobacteriaceae</taxon>
        <taxon>Salegentibacter</taxon>
    </lineage>
</organism>